<keyword evidence="5" id="KW-1185">Reference proteome</keyword>
<sequence>MRASCNGCRALRKGCADDCTIRPCLTWIRGADAQANATVFLAKFYGRAGLLNLLAAGTDPALRPALFRSLLYEACGRVANPVYGATGLFTTGQWEACQDAVQAVFEGRRIPVPSGAVRHPGFVAAFDVRRHVPRPNVVPAPAQAPGPLGVSRAGRTMFKRAPSSSTDKPRISSGAKRGEHDADLERVPSHGESAGSHDHVEDDGVAVAVAVAAKQVMGESGDTEAEAASHVSQAEQNPPVPQLAREDDDEIGLELTLGFGPSTRVLRSPPARSDAASSSGAECGHIGLLLELPV</sequence>
<dbReference type="PANTHER" id="PTHR31304:SF31">
    <property type="entry name" value="LOB DOMAIN-CONTAINING PROTEIN"/>
    <property type="match status" value="1"/>
</dbReference>
<comment type="similarity">
    <text evidence="1">Belongs to the LOB domain-containing protein family.</text>
</comment>
<dbReference type="InterPro" id="IPR004883">
    <property type="entry name" value="LOB"/>
</dbReference>
<dbReference type="GO" id="GO:0010468">
    <property type="term" value="P:regulation of gene expression"/>
    <property type="evidence" value="ECO:0007669"/>
    <property type="project" value="TreeGrafter"/>
</dbReference>
<protein>
    <recommendedName>
        <fullName evidence="3">LOB domain-containing protein</fullName>
    </recommendedName>
</protein>
<accession>A0A453J8K4</accession>
<dbReference type="EnsemblPlants" id="AET4Gv20831300.2">
    <property type="protein sequence ID" value="AET4Gv20831300.2"/>
    <property type="gene ID" value="AET4Gv20831300"/>
</dbReference>
<dbReference type="OMA" id="RAGRTMF"/>
<dbReference type="Gramene" id="AET4Gv20831300.2">
    <property type="protein sequence ID" value="AET4Gv20831300.2"/>
    <property type="gene ID" value="AET4Gv20831300"/>
</dbReference>
<reference evidence="5" key="1">
    <citation type="journal article" date="2014" name="Science">
        <title>Ancient hybridizations among the ancestral genomes of bread wheat.</title>
        <authorList>
            <consortium name="International Wheat Genome Sequencing Consortium,"/>
            <person name="Marcussen T."/>
            <person name="Sandve S.R."/>
            <person name="Heier L."/>
            <person name="Spannagl M."/>
            <person name="Pfeifer M."/>
            <person name="Jakobsen K.S."/>
            <person name="Wulff B.B."/>
            <person name="Steuernagel B."/>
            <person name="Mayer K.F."/>
            <person name="Olsen O.A."/>
        </authorList>
    </citation>
    <scope>NUCLEOTIDE SEQUENCE [LARGE SCALE GENOMIC DNA]</scope>
    <source>
        <strain evidence="5">cv. AL8/78</strain>
    </source>
</reference>
<reference evidence="5" key="2">
    <citation type="journal article" date="2017" name="Nat. Plants">
        <title>The Aegilops tauschii genome reveals multiple impacts of transposons.</title>
        <authorList>
            <person name="Zhao G."/>
            <person name="Zou C."/>
            <person name="Li K."/>
            <person name="Wang K."/>
            <person name="Li T."/>
            <person name="Gao L."/>
            <person name="Zhang X."/>
            <person name="Wang H."/>
            <person name="Yang Z."/>
            <person name="Liu X."/>
            <person name="Jiang W."/>
            <person name="Mao L."/>
            <person name="Kong X."/>
            <person name="Jiao Y."/>
            <person name="Jia J."/>
        </authorList>
    </citation>
    <scope>NUCLEOTIDE SEQUENCE [LARGE SCALE GENOMIC DNA]</scope>
    <source>
        <strain evidence="5">cv. AL8/78</strain>
    </source>
</reference>
<reference evidence="4" key="3">
    <citation type="journal article" date="2017" name="Nature">
        <title>Genome sequence of the progenitor of the wheat D genome Aegilops tauschii.</title>
        <authorList>
            <person name="Luo M.C."/>
            <person name="Gu Y.Q."/>
            <person name="Puiu D."/>
            <person name="Wang H."/>
            <person name="Twardziok S.O."/>
            <person name="Deal K.R."/>
            <person name="Huo N."/>
            <person name="Zhu T."/>
            <person name="Wang L."/>
            <person name="Wang Y."/>
            <person name="McGuire P.E."/>
            <person name="Liu S."/>
            <person name="Long H."/>
            <person name="Ramasamy R.K."/>
            <person name="Rodriguez J.C."/>
            <person name="Van S.L."/>
            <person name="Yuan L."/>
            <person name="Wang Z."/>
            <person name="Xia Z."/>
            <person name="Xiao L."/>
            <person name="Anderson O.D."/>
            <person name="Ouyang S."/>
            <person name="Liang Y."/>
            <person name="Zimin A.V."/>
            <person name="Pertea G."/>
            <person name="Qi P."/>
            <person name="Bennetzen J.L."/>
            <person name="Dai X."/>
            <person name="Dawson M.W."/>
            <person name="Muller H.G."/>
            <person name="Kugler K."/>
            <person name="Rivarola-Duarte L."/>
            <person name="Spannagl M."/>
            <person name="Mayer K.F.X."/>
            <person name="Lu F.H."/>
            <person name="Bevan M.W."/>
            <person name="Leroy P."/>
            <person name="Li P."/>
            <person name="You F.M."/>
            <person name="Sun Q."/>
            <person name="Liu Z."/>
            <person name="Lyons E."/>
            <person name="Wicker T."/>
            <person name="Salzberg S.L."/>
            <person name="Devos K.M."/>
            <person name="Dvorak J."/>
        </authorList>
    </citation>
    <scope>NUCLEOTIDE SEQUENCE [LARGE SCALE GENOMIC DNA]</scope>
    <source>
        <strain evidence="4">cv. AL8/78</strain>
    </source>
</reference>
<evidence type="ECO:0000313" key="5">
    <source>
        <dbReference type="Proteomes" id="UP000015105"/>
    </source>
</evidence>
<evidence type="ECO:0000256" key="1">
    <source>
        <dbReference type="ARBA" id="ARBA00005474"/>
    </source>
</evidence>
<evidence type="ECO:0000256" key="2">
    <source>
        <dbReference type="SAM" id="MobiDB-lite"/>
    </source>
</evidence>
<feature type="region of interest" description="Disordered" evidence="2">
    <location>
        <begin position="217"/>
        <end position="244"/>
    </location>
</feature>
<dbReference type="KEGG" id="ats:109785928"/>
<dbReference type="PROSITE" id="PS50891">
    <property type="entry name" value="LOB"/>
    <property type="match status" value="1"/>
</dbReference>
<dbReference type="PANTHER" id="PTHR31304">
    <property type="entry name" value="LOB DOMAIN-CONTAINING PROTEIN 38"/>
    <property type="match status" value="1"/>
</dbReference>
<organism evidence="4 5">
    <name type="scientific">Aegilops tauschii subsp. strangulata</name>
    <name type="common">Goatgrass</name>
    <dbReference type="NCBI Taxonomy" id="200361"/>
    <lineage>
        <taxon>Eukaryota</taxon>
        <taxon>Viridiplantae</taxon>
        <taxon>Streptophyta</taxon>
        <taxon>Embryophyta</taxon>
        <taxon>Tracheophyta</taxon>
        <taxon>Spermatophyta</taxon>
        <taxon>Magnoliopsida</taxon>
        <taxon>Liliopsida</taxon>
        <taxon>Poales</taxon>
        <taxon>Poaceae</taxon>
        <taxon>BOP clade</taxon>
        <taxon>Pooideae</taxon>
        <taxon>Triticodae</taxon>
        <taxon>Triticeae</taxon>
        <taxon>Triticinae</taxon>
        <taxon>Aegilops</taxon>
    </lineage>
</organism>
<proteinExistence type="inferred from homology"/>
<evidence type="ECO:0000313" key="4">
    <source>
        <dbReference type="EnsemblPlants" id="AET4Gv20831300.2"/>
    </source>
</evidence>
<dbReference type="Gramene" id="AET4Gv20831300.1">
    <property type="protein sequence ID" value="AET4Gv20831300.1"/>
    <property type="gene ID" value="AET4Gv20831300"/>
</dbReference>
<dbReference type="Proteomes" id="UP000015105">
    <property type="component" value="Chromosome 4D"/>
</dbReference>
<reference evidence="4" key="4">
    <citation type="submission" date="2019-03" db="UniProtKB">
        <authorList>
            <consortium name="EnsemblPlants"/>
        </authorList>
    </citation>
    <scope>IDENTIFICATION</scope>
</reference>
<feature type="region of interest" description="Disordered" evidence="2">
    <location>
        <begin position="135"/>
        <end position="201"/>
    </location>
</feature>
<dbReference type="AlphaFoldDB" id="A0A453J8K4"/>
<dbReference type="EnsemblPlants" id="AET4Gv20831300.1">
    <property type="protein sequence ID" value="AET4Gv20831300.1"/>
    <property type="gene ID" value="AET4Gv20831300"/>
</dbReference>
<dbReference type="Pfam" id="PF03195">
    <property type="entry name" value="LOB"/>
    <property type="match status" value="1"/>
</dbReference>
<reference evidence="4" key="5">
    <citation type="journal article" date="2021" name="G3 (Bethesda)">
        <title>Aegilops tauschii genome assembly Aet v5.0 features greater sequence contiguity and improved annotation.</title>
        <authorList>
            <person name="Wang L."/>
            <person name="Zhu T."/>
            <person name="Rodriguez J.C."/>
            <person name="Deal K.R."/>
            <person name="Dubcovsky J."/>
            <person name="McGuire P.E."/>
            <person name="Lux T."/>
            <person name="Spannagl M."/>
            <person name="Mayer K.F.X."/>
            <person name="Baldrich P."/>
            <person name="Meyers B.C."/>
            <person name="Huo N."/>
            <person name="Gu Y.Q."/>
            <person name="Zhou H."/>
            <person name="Devos K.M."/>
            <person name="Bennetzen J.L."/>
            <person name="Unver T."/>
            <person name="Budak H."/>
            <person name="Gulick P.J."/>
            <person name="Galiba G."/>
            <person name="Kalapos B."/>
            <person name="Nelson D.R."/>
            <person name="Li P."/>
            <person name="You F.M."/>
            <person name="Luo M.C."/>
            <person name="Dvorak J."/>
        </authorList>
    </citation>
    <scope>NUCLEOTIDE SEQUENCE [LARGE SCALE GENOMIC DNA]</scope>
    <source>
        <strain evidence="4">cv. AL8/78</strain>
    </source>
</reference>
<feature type="compositionally biased region" description="Basic and acidic residues" evidence="2">
    <location>
        <begin position="176"/>
        <end position="201"/>
    </location>
</feature>
<feature type="domain" description="LOB" evidence="3">
    <location>
        <begin position="3"/>
        <end position="110"/>
    </location>
</feature>
<dbReference type="RefSeq" id="XP_020200106.1">
    <property type="nucleotide sequence ID" value="XM_020344517.4"/>
</dbReference>
<name>A0A453J8K4_AEGTS</name>
<dbReference type="OrthoDB" id="1922547at2759"/>
<dbReference type="GeneID" id="109785928"/>
<evidence type="ECO:0000259" key="3">
    <source>
        <dbReference type="PROSITE" id="PS50891"/>
    </source>
</evidence>